<dbReference type="Proteomes" id="UP000075885">
    <property type="component" value="Unassembled WGS sequence"/>
</dbReference>
<organism evidence="1 2">
    <name type="scientific">Anopheles epiroticus</name>
    <dbReference type="NCBI Taxonomy" id="199890"/>
    <lineage>
        <taxon>Eukaryota</taxon>
        <taxon>Metazoa</taxon>
        <taxon>Ecdysozoa</taxon>
        <taxon>Arthropoda</taxon>
        <taxon>Hexapoda</taxon>
        <taxon>Insecta</taxon>
        <taxon>Pterygota</taxon>
        <taxon>Neoptera</taxon>
        <taxon>Endopterygota</taxon>
        <taxon>Diptera</taxon>
        <taxon>Nematocera</taxon>
        <taxon>Culicoidea</taxon>
        <taxon>Culicidae</taxon>
        <taxon>Anophelinae</taxon>
        <taxon>Anopheles</taxon>
    </lineage>
</organism>
<sequence length="343" mass="39322">MFVSREITTLIILVICLSFTTVAKLIPVIDRIDATFNEKYSNSSVTLVTEGPQGRRRFPDFTVSIQTFRPITDLMVSNTTNTSVFATPNANIFLAKVNTKIFISTLNGKYSQPILETTVSLCDLMKNPHKYHVLALFFFEFRRYGHLPPCPVPTNLYVYSNVSLKRMVLPSFLSESNFVSEILAKLIPILHKAIVTGSPKYINTSVTIHHHGSLQNFTMALDIHVLSTLDDLRMNIGYFVRTRNSENWIYNKTYDFCAFLLRPSVDRFGSIVLDELKHRGKVPSRCPIQPEHFRYVNATLNRIKLPPFLPETSFGLTVNCYIGPNYELVFRSFWYGRLIRVMV</sequence>
<dbReference type="InterPro" id="IPR010512">
    <property type="entry name" value="DUF1091"/>
</dbReference>
<reference evidence="1" key="2">
    <citation type="submission" date="2020-05" db="UniProtKB">
        <authorList>
            <consortium name="EnsemblMetazoa"/>
        </authorList>
    </citation>
    <scope>IDENTIFICATION</scope>
    <source>
        <strain evidence="1">Epiroticus2</strain>
    </source>
</reference>
<reference evidence="2" key="1">
    <citation type="submission" date="2013-03" db="EMBL/GenBank/DDBJ databases">
        <title>The Genome Sequence of Anopheles epiroticus epiroticus2.</title>
        <authorList>
            <consortium name="The Broad Institute Genomics Platform"/>
            <person name="Neafsey D.E."/>
            <person name="Howell P."/>
            <person name="Walker B."/>
            <person name="Young S.K."/>
            <person name="Zeng Q."/>
            <person name="Gargeya S."/>
            <person name="Fitzgerald M."/>
            <person name="Haas B."/>
            <person name="Abouelleil A."/>
            <person name="Allen A.W."/>
            <person name="Alvarado L."/>
            <person name="Arachchi H.M."/>
            <person name="Berlin A.M."/>
            <person name="Chapman S.B."/>
            <person name="Gainer-Dewar J."/>
            <person name="Goldberg J."/>
            <person name="Griggs A."/>
            <person name="Gujja S."/>
            <person name="Hansen M."/>
            <person name="Howarth C."/>
            <person name="Imamovic A."/>
            <person name="Ireland A."/>
            <person name="Larimer J."/>
            <person name="McCowan C."/>
            <person name="Murphy C."/>
            <person name="Pearson M."/>
            <person name="Poon T.W."/>
            <person name="Priest M."/>
            <person name="Roberts A."/>
            <person name="Saif S."/>
            <person name="Shea T."/>
            <person name="Sisk P."/>
            <person name="Sykes S."/>
            <person name="Wortman J."/>
            <person name="Nusbaum C."/>
            <person name="Birren B."/>
        </authorList>
    </citation>
    <scope>NUCLEOTIDE SEQUENCE [LARGE SCALE GENOMIC DNA]</scope>
    <source>
        <strain evidence="2">Epiroticus2</strain>
    </source>
</reference>
<evidence type="ECO:0000313" key="2">
    <source>
        <dbReference type="Proteomes" id="UP000075885"/>
    </source>
</evidence>
<dbReference type="PANTHER" id="PTHR20898:SF1">
    <property type="entry name" value="MD-2-RELATED LIPID-RECOGNITION DOMAIN-CONTAINING PROTEIN"/>
    <property type="match status" value="1"/>
</dbReference>
<keyword evidence="2" id="KW-1185">Reference proteome</keyword>
<accession>A0A182NZW9</accession>
<evidence type="ECO:0000313" key="1">
    <source>
        <dbReference type="EnsemblMetazoa" id="AEPI000200-PA"/>
    </source>
</evidence>
<dbReference type="PANTHER" id="PTHR20898">
    <property type="entry name" value="DAEDALUS ON 3-RELATED-RELATED"/>
    <property type="match status" value="1"/>
</dbReference>
<dbReference type="Pfam" id="PF06477">
    <property type="entry name" value="DUF1091"/>
    <property type="match status" value="2"/>
</dbReference>
<protein>
    <submittedName>
        <fullName evidence="1">Uncharacterized protein</fullName>
    </submittedName>
</protein>
<dbReference type="VEuPathDB" id="VectorBase:AEPI000200"/>
<name>A0A182NZW9_9DIPT</name>
<dbReference type="EnsemblMetazoa" id="AEPI000200-RA">
    <property type="protein sequence ID" value="AEPI000200-PA"/>
    <property type="gene ID" value="AEPI000200"/>
</dbReference>
<dbReference type="AlphaFoldDB" id="A0A182NZW9"/>
<proteinExistence type="predicted"/>